<keyword evidence="3" id="KW-0436">Ligase</keyword>
<dbReference type="PANTHER" id="PTHR43845:SF1">
    <property type="entry name" value="BLR5969 PROTEIN"/>
    <property type="match status" value="1"/>
</dbReference>
<name>A0A179SV70_9BACI</name>
<comment type="caution">
    <text evidence="3">The sequence shown here is derived from an EMBL/GenBank/DDBJ whole genome shotgun (WGS) entry which is preliminary data.</text>
</comment>
<dbReference type="SUPFAM" id="SSF56801">
    <property type="entry name" value="Acetyl-CoA synthetase-like"/>
    <property type="match status" value="1"/>
</dbReference>
<dbReference type="GO" id="GO:0016874">
    <property type="term" value="F:ligase activity"/>
    <property type="evidence" value="ECO:0007669"/>
    <property type="project" value="UniProtKB-KW"/>
</dbReference>
<evidence type="ECO:0000313" key="3">
    <source>
        <dbReference type="EMBL" id="OAS85284.1"/>
    </source>
</evidence>
<dbReference type="Gene3D" id="3.30.300.30">
    <property type="match status" value="1"/>
</dbReference>
<gene>
    <name evidence="3" type="ORF">A6K24_24550</name>
</gene>
<dbReference type="Pfam" id="PF14535">
    <property type="entry name" value="AMP-binding_C_2"/>
    <property type="match status" value="1"/>
</dbReference>
<evidence type="ECO:0000259" key="2">
    <source>
        <dbReference type="Pfam" id="PF14535"/>
    </source>
</evidence>
<organism evidence="3 4">
    <name type="scientific">Metabacillus litoralis</name>
    <dbReference type="NCBI Taxonomy" id="152268"/>
    <lineage>
        <taxon>Bacteria</taxon>
        <taxon>Bacillati</taxon>
        <taxon>Bacillota</taxon>
        <taxon>Bacilli</taxon>
        <taxon>Bacillales</taxon>
        <taxon>Bacillaceae</taxon>
        <taxon>Metabacillus</taxon>
    </lineage>
</organism>
<dbReference type="AlphaFoldDB" id="A0A179SV70"/>
<dbReference type="InterPro" id="IPR028154">
    <property type="entry name" value="AMP-dep_Lig_C"/>
</dbReference>
<dbReference type="EMBL" id="LWSG01000022">
    <property type="protein sequence ID" value="OAS85284.1"/>
    <property type="molecule type" value="Genomic_DNA"/>
</dbReference>
<dbReference type="InterPro" id="IPR045851">
    <property type="entry name" value="AMP-bd_C_sf"/>
</dbReference>
<proteinExistence type="predicted"/>
<dbReference type="STRING" id="152268.A6K24_24550"/>
<dbReference type="Pfam" id="PF00501">
    <property type="entry name" value="AMP-binding"/>
    <property type="match status" value="1"/>
</dbReference>
<evidence type="ECO:0000259" key="1">
    <source>
        <dbReference type="Pfam" id="PF00501"/>
    </source>
</evidence>
<sequence length="444" mass="50191">MSSLFEKKLKKVSMPLTITKFFDGTLHPDKMSAQQIEQYHLESLKQIVLKAYEKNGFYRKKLDEVNVKPTDIQQISDLSKLPFLTKDELRGKPYLLLTCDKQEIALVQVSTGTTGGEEIYMMYTWNDYYLHDLAPRYPELFPVDPGDVCLNALPYEMSAAGLAFHKTFMEGCEATVIPAGKGGAYSTAKKTLKMIRDLTPNIVITTPSWAMLLAEEASEQNFDLKTLQLKKLWITGEGCSPSFRQRLEELWGVTANFFYGSLECGVLGIECDAHDGYHLAQAHAIVEIVDPKTGESLDEGEIGEIVVTSALRYDTPILRFRTGDLGYIESESCSCGVTMPKFYLRGRVVDQIRYNGTSLSPFYLEEFLMREPEIGNWFEFVLKKEGDNDVINVRCELAETVEPSEHLADSLASRMEFASGIPFVFEFVEKLPRPQGKTVRVVYE</sequence>
<feature type="domain" description="AMP-dependent ligase C-terminal" evidence="2">
    <location>
        <begin position="357"/>
        <end position="442"/>
    </location>
</feature>
<reference evidence="4" key="1">
    <citation type="submission" date="2016-04" db="EMBL/GenBank/DDBJ databases">
        <authorList>
            <person name="Lyu Z."/>
            <person name="Lyu W."/>
        </authorList>
    </citation>
    <scope>NUCLEOTIDE SEQUENCE [LARGE SCALE GENOMIC DNA]</scope>
    <source>
        <strain evidence="4">C44</strain>
    </source>
</reference>
<dbReference type="InterPro" id="IPR042099">
    <property type="entry name" value="ANL_N_sf"/>
</dbReference>
<evidence type="ECO:0000313" key="4">
    <source>
        <dbReference type="Proteomes" id="UP000078534"/>
    </source>
</evidence>
<dbReference type="Gene3D" id="3.40.50.12780">
    <property type="entry name" value="N-terminal domain of ligase-like"/>
    <property type="match status" value="1"/>
</dbReference>
<accession>A0A179SV70</accession>
<dbReference type="PANTHER" id="PTHR43845">
    <property type="entry name" value="BLR5969 PROTEIN"/>
    <property type="match status" value="1"/>
</dbReference>
<dbReference type="InterPro" id="IPR000873">
    <property type="entry name" value="AMP-dep_synth/lig_dom"/>
</dbReference>
<dbReference type="Proteomes" id="UP000078534">
    <property type="component" value="Unassembled WGS sequence"/>
</dbReference>
<protein>
    <submittedName>
        <fullName evidence="3">Phenylacetate--CoA ligase</fullName>
    </submittedName>
</protein>
<dbReference type="RefSeq" id="WP_066334077.1">
    <property type="nucleotide sequence ID" value="NZ_LWSG01000022.1"/>
</dbReference>
<feature type="domain" description="AMP-dependent synthetase/ligase" evidence="1">
    <location>
        <begin position="92"/>
        <end position="309"/>
    </location>
</feature>
<dbReference type="OrthoDB" id="580775at2"/>
<keyword evidence="4" id="KW-1185">Reference proteome</keyword>